<dbReference type="OrthoDB" id="641149at2759"/>
<name>A0A9P1CWX6_9DINO</name>
<protein>
    <submittedName>
        <fullName evidence="1">Uncharacterized protein</fullName>
    </submittedName>
</protein>
<reference evidence="1" key="1">
    <citation type="submission" date="2022-10" db="EMBL/GenBank/DDBJ databases">
        <authorList>
            <person name="Chen Y."/>
            <person name="Dougan E. K."/>
            <person name="Chan C."/>
            <person name="Rhodes N."/>
            <person name="Thang M."/>
        </authorList>
    </citation>
    <scope>NUCLEOTIDE SEQUENCE</scope>
</reference>
<feature type="non-terminal residue" evidence="1">
    <location>
        <position position="1"/>
    </location>
</feature>
<evidence type="ECO:0000313" key="2">
    <source>
        <dbReference type="EMBL" id="CAL4787424.1"/>
    </source>
</evidence>
<dbReference type="EMBL" id="CAMXCT010002735">
    <property type="protein sequence ID" value="CAI4000112.1"/>
    <property type="molecule type" value="Genomic_DNA"/>
</dbReference>
<keyword evidence="3" id="KW-1185">Reference proteome</keyword>
<evidence type="ECO:0000313" key="1">
    <source>
        <dbReference type="EMBL" id="CAI4000112.1"/>
    </source>
</evidence>
<dbReference type="Proteomes" id="UP001152797">
    <property type="component" value="Unassembled WGS sequence"/>
</dbReference>
<organism evidence="1">
    <name type="scientific">Cladocopium goreaui</name>
    <dbReference type="NCBI Taxonomy" id="2562237"/>
    <lineage>
        <taxon>Eukaryota</taxon>
        <taxon>Sar</taxon>
        <taxon>Alveolata</taxon>
        <taxon>Dinophyceae</taxon>
        <taxon>Suessiales</taxon>
        <taxon>Symbiodiniaceae</taxon>
        <taxon>Cladocopium</taxon>
    </lineage>
</organism>
<gene>
    <name evidence="1" type="ORF">C1SCF055_LOCUS26258</name>
</gene>
<proteinExistence type="predicted"/>
<comment type="caution">
    <text evidence="1">The sequence shown here is derived from an EMBL/GenBank/DDBJ whole genome shotgun (WGS) entry which is preliminary data.</text>
</comment>
<reference evidence="2 3" key="2">
    <citation type="submission" date="2024-05" db="EMBL/GenBank/DDBJ databases">
        <authorList>
            <person name="Chen Y."/>
            <person name="Shah S."/>
            <person name="Dougan E. K."/>
            <person name="Thang M."/>
            <person name="Chan C."/>
        </authorList>
    </citation>
    <scope>NUCLEOTIDE SEQUENCE [LARGE SCALE GENOMIC DNA]</scope>
</reference>
<dbReference type="AlphaFoldDB" id="A0A9P1CWX6"/>
<evidence type="ECO:0000313" key="3">
    <source>
        <dbReference type="Proteomes" id="UP001152797"/>
    </source>
</evidence>
<sequence length="825" mass="91165">GTLGGVPPAAGSSYLAVGLTSSEWLVQVTECKGLAEIGIALAWGYHAGFLDLKRNRAGPSQPAGASHRMRGLFPLPVEVPCSDCSASFLTGPSLLDRGSTFFSIAARECWLAVVSAALDAFYGCELSPPGIRAGKVHSAVRENLLSDRFLKGDKLFDLCFKEVAAEVKEKRISYSGEEISQPHPLSVDQIIQSWPPLGHGGSVPLLPFAVGSTKHQLTNPLDKQVLNDTEVVELGVRFDGINGLNLGFTSHHEQRKVEQERSPRLFLAAGSLSYNSGVELSLLICLSPILQADLTMEYDGEVTCSDASESGGAVAKAESLTWSCLSFVGRQLHQELEPVSCPILVISCFNGIGGSFRIYDVLGVRVMGKVTSDNCGEANRGTFHVFQLFRNGKYIGLDLGVEYRPSCRVLPMGWASSVGIMQQVSRQVLLMKGLPKSLEIQKVDGIPRWFTQAVRGSSPERAWWQVYLDNFLSGESSSNPIKDQGLCLQLDAMQAWTEAGILTAKDKQVLNETEVVELGVRFDGINGLNLGFTSHYEQRKVEQERSPRSFLAAGSLSYNSGVRPWLFVKVMGAESLTWSCLSFVGRQLHQELEPVRANIINDITRNDIFRWANDYNRGEEGAGSNLFWKLLELIEWVKEIFGVFCKEKFCIENVASMDEDARREISAHLAVMPIKLDRLHALLTRPRMAWCSEELYEMEGLQLWTESVYVRAYVSGGSVDCHQWIRPGWSWPGEARGELSTFMKAIKRQQPPPVPAGLRRVTPEMIERWTADSSKFPPYQYADKFLLVHPSQPRMLLDSSERELLLGFGAGHAASCMSASSEEEP</sequence>
<dbReference type="EMBL" id="CAMXCT020002735">
    <property type="protein sequence ID" value="CAL1153487.1"/>
    <property type="molecule type" value="Genomic_DNA"/>
</dbReference>
<dbReference type="EMBL" id="CAMXCT030002735">
    <property type="protein sequence ID" value="CAL4787424.1"/>
    <property type="molecule type" value="Genomic_DNA"/>
</dbReference>
<accession>A0A9P1CWX6</accession>